<evidence type="ECO:0000256" key="1">
    <source>
        <dbReference type="ARBA" id="ARBA00004123"/>
    </source>
</evidence>
<evidence type="ECO:0000256" key="4">
    <source>
        <dbReference type="ARBA" id="ARBA00009567"/>
    </source>
</evidence>
<dbReference type="GO" id="GO:0005829">
    <property type="term" value="C:cytosol"/>
    <property type="evidence" value="ECO:0007669"/>
    <property type="project" value="TreeGrafter"/>
</dbReference>
<comment type="pathway">
    <text evidence="3">tRNA modification; 5-methoxycarbonylmethyl-2-thiouridine-tRNA biosynthesis.</text>
</comment>
<keyword evidence="7" id="KW-0819">tRNA processing</keyword>
<dbReference type="Pfam" id="PF10483">
    <property type="entry name" value="Elong_Iki1"/>
    <property type="match status" value="1"/>
</dbReference>
<dbReference type="PANTHER" id="PTHR15641">
    <property type="entry name" value="ELONGATOR COMPLEX PROTEIN 5"/>
    <property type="match status" value="1"/>
</dbReference>
<accession>A0A1L0CWS4</accession>
<keyword evidence="8" id="KW-0539">Nucleus</keyword>
<dbReference type="UniPathway" id="UPA00988"/>
<comment type="similarity">
    <text evidence="4">Belongs to the ELP5 family.</text>
</comment>
<name>A0A1L0CWS4_9ASCO</name>
<dbReference type="Gene3D" id="3.40.50.300">
    <property type="entry name" value="P-loop containing nucleotide triphosphate hydrolases"/>
    <property type="match status" value="1"/>
</dbReference>
<organism evidence="9 10">
    <name type="scientific">Sungouiella intermedia</name>
    <dbReference type="NCBI Taxonomy" id="45354"/>
    <lineage>
        <taxon>Eukaryota</taxon>
        <taxon>Fungi</taxon>
        <taxon>Dikarya</taxon>
        <taxon>Ascomycota</taxon>
        <taxon>Saccharomycotina</taxon>
        <taxon>Pichiomycetes</taxon>
        <taxon>Metschnikowiaceae</taxon>
        <taxon>Sungouiella</taxon>
    </lineage>
</organism>
<evidence type="ECO:0000313" key="9">
    <source>
        <dbReference type="EMBL" id="SGZ48638.1"/>
    </source>
</evidence>
<evidence type="ECO:0000313" key="10">
    <source>
        <dbReference type="Proteomes" id="UP000182259"/>
    </source>
</evidence>
<dbReference type="GO" id="GO:0002098">
    <property type="term" value="P:tRNA wobble uridine modification"/>
    <property type="evidence" value="ECO:0007669"/>
    <property type="project" value="InterPro"/>
</dbReference>
<reference evidence="9 10" key="1">
    <citation type="submission" date="2016-10" db="EMBL/GenBank/DDBJ databases">
        <authorList>
            <person name="de Groot N.N."/>
        </authorList>
    </citation>
    <scope>NUCLEOTIDE SEQUENCE [LARGE SCALE GENOMIC DNA]</scope>
    <source>
        <strain evidence="9 10">PYCC 4715</strain>
    </source>
</reference>
<gene>
    <name evidence="9" type="ORF">SAMEA4029009_CIC11G00000003832</name>
</gene>
<dbReference type="PANTHER" id="PTHR15641:SF1">
    <property type="entry name" value="ELONGATOR COMPLEX PROTEIN 5"/>
    <property type="match status" value="1"/>
</dbReference>
<dbReference type="GO" id="GO:0005634">
    <property type="term" value="C:nucleus"/>
    <property type="evidence" value="ECO:0007669"/>
    <property type="project" value="UniProtKB-SubCell"/>
</dbReference>
<evidence type="ECO:0000256" key="6">
    <source>
        <dbReference type="ARBA" id="ARBA00022490"/>
    </source>
</evidence>
<dbReference type="GO" id="GO:0000049">
    <property type="term" value="F:tRNA binding"/>
    <property type="evidence" value="ECO:0007669"/>
    <property type="project" value="TreeGrafter"/>
</dbReference>
<protein>
    <recommendedName>
        <fullName evidence="5">Elongator complex protein 5</fullName>
    </recommendedName>
</protein>
<dbReference type="GO" id="GO:0033588">
    <property type="term" value="C:elongator holoenzyme complex"/>
    <property type="evidence" value="ECO:0007669"/>
    <property type="project" value="InterPro"/>
</dbReference>
<comment type="subcellular location">
    <subcellularLocation>
        <location evidence="2">Cytoplasm</location>
    </subcellularLocation>
    <subcellularLocation>
        <location evidence="1">Nucleus</location>
    </subcellularLocation>
</comment>
<evidence type="ECO:0000256" key="8">
    <source>
        <dbReference type="ARBA" id="ARBA00023242"/>
    </source>
</evidence>
<dbReference type="InterPro" id="IPR019519">
    <property type="entry name" value="Elp5"/>
</dbReference>
<evidence type="ECO:0000256" key="3">
    <source>
        <dbReference type="ARBA" id="ARBA00005043"/>
    </source>
</evidence>
<evidence type="ECO:0000256" key="2">
    <source>
        <dbReference type="ARBA" id="ARBA00004496"/>
    </source>
</evidence>
<dbReference type="EMBL" id="LT635764">
    <property type="protein sequence ID" value="SGZ48638.1"/>
    <property type="molecule type" value="Genomic_DNA"/>
</dbReference>
<keyword evidence="6" id="KW-0963">Cytoplasm</keyword>
<evidence type="ECO:0000256" key="5">
    <source>
        <dbReference type="ARBA" id="ARBA00020264"/>
    </source>
</evidence>
<evidence type="ECO:0000256" key="7">
    <source>
        <dbReference type="ARBA" id="ARBA00022694"/>
    </source>
</evidence>
<dbReference type="CDD" id="cd19496">
    <property type="entry name" value="Elp5"/>
    <property type="match status" value="1"/>
</dbReference>
<dbReference type="Proteomes" id="UP000182259">
    <property type="component" value="Chromosome I"/>
</dbReference>
<proteinExistence type="inferred from homology"/>
<dbReference type="InterPro" id="IPR027417">
    <property type="entry name" value="P-loop_NTPase"/>
</dbReference>
<dbReference type="AlphaFoldDB" id="A0A1L0CWS4"/>
<sequence length="290" mass="32872">MASQLALVLLNRHLGLRENSPFCLILDSLRQTSHYLIEEFVHCSAAPVIYLSFEALSQPSYASSFLDCSQVSPLQIQKFVQANVVNGQKLLVIVDSLNYIEADQAASFVSSIVLPQVTVVGVYHTGVPTVSRTGYPSTQALLSYIAQAIYELEPVKIEDEEEVDTKLQKFQFSVNENLNQPTFKLTLTNRRKSGKSLTYNYILDTTKHEYGIYKVQEEDEVEEDEEMLKNLTTFNLTTSSKQKLAREQVELPFMEAQTEMGKYGEPLCMSSKKMMITMKKIHTKIHFNTS</sequence>